<accession>A0AAW0M2J4</accession>
<comment type="caution">
    <text evidence="1">The sequence shown here is derived from an EMBL/GenBank/DDBJ whole genome shotgun (WGS) entry which is preliminary data.</text>
</comment>
<reference evidence="1" key="3">
    <citation type="submission" date="2023-07" db="EMBL/GenBank/DDBJ databases">
        <title>An improved reference 1 genome and first organelle genomes of Quercus suber.</title>
        <authorList>
            <consortium name="Genosuber Consortium"/>
            <person name="Usie A."/>
            <person name="Serra O."/>
            <person name="Barros P."/>
        </authorList>
    </citation>
    <scope>NUCLEOTIDE SEQUENCE</scope>
    <source>
        <strain evidence="1">HL8</strain>
        <tissue evidence="1">Leaves</tissue>
    </source>
</reference>
<sequence>MRSAIYSLLKDDGILVIPTIADPPPKLGGKEILSEDYKRRACSLLSIASISGCCQVTIPLGFHNKCPVSVSFIARNGGDRFLLDTTQAMYATLQEQADIAAKSKGNQAFKDKQWQKAIGFYTEAIKLSGKNATYYSNRALAYLELGSSAAEHREGWLLNWQLKMHNLTLITISVVSYDEKKFIPSSFIKVIGRVEVGTELDNQFDS</sequence>
<reference evidence="1" key="1">
    <citation type="submission" date="2017-12" db="EMBL/GenBank/DDBJ databases">
        <authorList>
            <person name="Barbosa P."/>
            <person name="Usie A."/>
            <person name="Ramos A.M."/>
        </authorList>
    </citation>
    <scope>NUCLEOTIDE SEQUENCE</scope>
    <source>
        <strain evidence="1">HL8</strain>
        <tissue evidence="1">Leaves</tissue>
    </source>
</reference>
<name>A0AAW0M2J4_QUESU</name>
<dbReference type="Gene3D" id="1.25.40.10">
    <property type="entry name" value="Tetratricopeptide repeat domain"/>
    <property type="match status" value="1"/>
</dbReference>
<dbReference type="InterPro" id="IPR036928">
    <property type="entry name" value="AS_sf"/>
</dbReference>
<dbReference type="Gene3D" id="3.90.1300.10">
    <property type="entry name" value="Amidase signature (AS) domain"/>
    <property type="match status" value="1"/>
</dbReference>
<dbReference type="SUPFAM" id="SSF48452">
    <property type="entry name" value="TPR-like"/>
    <property type="match status" value="1"/>
</dbReference>
<evidence type="ECO:0000313" key="1">
    <source>
        <dbReference type="EMBL" id="KAK7857498.1"/>
    </source>
</evidence>
<gene>
    <name evidence="1" type="primary">TOC64_1</name>
    <name evidence="1" type="ORF">CFP56_017047</name>
</gene>
<dbReference type="SUPFAM" id="SSF75304">
    <property type="entry name" value="Amidase signature (AS) enzymes"/>
    <property type="match status" value="1"/>
</dbReference>
<organism evidence="1">
    <name type="scientific">Quercus suber</name>
    <name type="common">Cork oak</name>
    <dbReference type="NCBI Taxonomy" id="58331"/>
    <lineage>
        <taxon>Eukaryota</taxon>
        <taxon>Viridiplantae</taxon>
        <taxon>Streptophyta</taxon>
        <taxon>Embryophyta</taxon>
        <taxon>Tracheophyta</taxon>
        <taxon>Spermatophyta</taxon>
        <taxon>Magnoliopsida</taxon>
        <taxon>eudicotyledons</taxon>
        <taxon>Gunneridae</taxon>
        <taxon>Pentapetalae</taxon>
        <taxon>rosids</taxon>
        <taxon>fabids</taxon>
        <taxon>Fagales</taxon>
        <taxon>Fagaceae</taxon>
        <taxon>Quercus</taxon>
    </lineage>
</organism>
<dbReference type="PANTHER" id="PTHR46310">
    <property type="entry name" value="AMIDASE 1"/>
    <property type="match status" value="1"/>
</dbReference>
<dbReference type="EMBL" id="PKMF04000026">
    <property type="protein sequence ID" value="KAK7857498.1"/>
    <property type="molecule type" value="Genomic_DNA"/>
</dbReference>
<dbReference type="AlphaFoldDB" id="A0AAW0M2J4"/>
<proteinExistence type="predicted"/>
<reference evidence="1" key="2">
    <citation type="journal article" date="2018" name="Sci. Data">
        <title>The draft genome sequence of cork oak.</title>
        <authorList>
            <person name="Ramos A.M."/>
            <person name="Usie A."/>
            <person name="Barbosa P."/>
            <person name="Barros P.M."/>
            <person name="Capote T."/>
            <person name="Chaves I."/>
            <person name="Simoes F."/>
            <person name="Abreu I."/>
            <person name="Carrasquinho I."/>
            <person name="Faro C."/>
            <person name="Guimaraes J.B."/>
            <person name="Mendonca D."/>
            <person name="Nobrega F."/>
            <person name="Rodrigues L."/>
            <person name="Saibo N.J.M."/>
            <person name="Varela M.C."/>
            <person name="Egas C."/>
            <person name="Matos J."/>
            <person name="Miguel C.M."/>
            <person name="Oliveira M.M."/>
            <person name="Ricardo C.P."/>
            <person name="Goncalves S."/>
        </authorList>
    </citation>
    <scope>NUCLEOTIDE SEQUENCE [LARGE SCALE GENOMIC DNA]</scope>
    <source>
        <strain evidence="1">HL8</strain>
    </source>
</reference>
<dbReference type="PANTHER" id="PTHR46310:SF5">
    <property type="entry name" value="OUTER ENVELOPE PROTEIN 64, CHLOROPLASTIC"/>
    <property type="match status" value="1"/>
</dbReference>
<dbReference type="InterPro" id="IPR011990">
    <property type="entry name" value="TPR-like_helical_dom_sf"/>
</dbReference>
<protein>
    <submittedName>
        <fullName evidence="1">Translocon at the outer membrane of chloroplasts 64</fullName>
    </submittedName>
</protein>